<feature type="transmembrane region" description="Helical" evidence="1">
    <location>
        <begin position="144"/>
        <end position="172"/>
    </location>
</feature>
<keyword evidence="1" id="KW-1133">Transmembrane helix</keyword>
<gene>
    <name evidence="2" type="ORF">GJV85_08500</name>
</gene>
<keyword evidence="1" id="KW-0812">Transmembrane</keyword>
<evidence type="ECO:0000256" key="1">
    <source>
        <dbReference type="SAM" id="Phobius"/>
    </source>
</evidence>
<proteinExistence type="predicted"/>
<evidence type="ECO:0000313" key="3">
    <source>
        <dbReference type="Proteomes" id="UP000671852"/>
    </source>
</evidence>
<feature type="transmembrane region" description="Helical" evidence="1">
    <location>
        <begin position="255"/>
        <end position="275"/>
    </location>
</feature>
<sequence>MKKIIQIYKKDHTYIVSHIRGIMSSLPKELLENSKSIFKKYKYIELMYSVDGNFKQNSPSVYKNKSISEAMNSDKSQYFSNIDLKDNDVFISSPYVHHTSGNPSISVVQRMGDIYYVIDINMILLFEELKLIEYNSIHEKTIKFVYIFGASILGFISLSLIGYGAYVLAALMFSLAESDFLHDVFKSIVAVTIGLAMFDLSRQIIEQEVLFKTFHKEKNREFKILGKFLVSIIIALSIETLMVVFKIVLDDYTNMLSAFYLLIGTTIMFVGLAYFQKTVTANKVEEE</sequence>
<keyword evidence="1" id="KW-0472">Membrane</keyword>
<evidence type="ECO:0000313" key="2">
    <source>
        <dbReference type="EMBL" id="QSZ42149.1"/>
    </source>
</evidence>
<accession>A0A975B0V3</accession>
<name>A0A975B0V3_9BACT</name>
<reference evidence="2" key="1">
    <citation type="submission" date="2019-11" db="EMBL/GenBank/DDBJ databases">
        <authorList>
            <person name="Kojima H."/>
        </authorList>
    </citation>
    <scope>NUCLEOTIDE SEQUENCE</scope>
    <source>
        <strain evidence="2">H1576</strain>
    </source>
</reference>
<protein>
    <recommendedName>
        <fullName evidence="4">General glycosylation pathway protein</fullName>
    </recommendedName>
</protein>
<feature type="transmembrane region" description="Helical" evidence="1">
    <location>
        <begin position="225"/>
        <end position="249"/>
    </location>
</feature>
<dbReference type="Proteomes" id="UP000671852">
    <property type="component" value="Chromosome"/>
</dbReference>
<organism evidence="2 3">
    <name type="scientific">Sulfurimonas aquatica</name>
    <dbReference type="NCBI Taxonomy" id="2672570"/>
    <lineage>
        <taxon>Bacteria</taxon>
        <taxon>Pseudomonadati</taxon>
        <taxon>Campylobacterota</taxon>
        <taxon>Epsilonproteobacteria</taxon>
        <taxon>Campylobacterales</taxon>
        <taxon>Sulfurimonadaceae</taxon>
        <taxon>Sulfurimonas</taxon>
    </lineage>
</organism>
<dbReference type="EMBL" id="CP046072">
    <property type="protein sequence ID" value="QSZ42149.1"/>
    <property type="molecule type" value="Genomic_DNA"/>
</dbReference>
<feature type="transmembrane region" description="Helical" evidence="1">
    <location>
        <begin position="184"/>
        <end position="205"/>
    </location>
</feature>
<dbReference type="AlphaFoldDB" id="A0A975B0V3"/>
<keyword evidence="3" id="KW-1185">Reference proteome</keyword>
<reference evidence="2" key="2">
    <citation type="submission" date="2021-04" db="EMBL/GenBank/DDBJ databases">
        <title>Isolation and characterization of a novel species of the genus Sulfurimonas.</title>
        <authorList>
            <person name="Fukui M."/>
        </authorList>
    </citation>
    <scope>NUCLEOTIDE SEQUENCE</scope>
    <source>
        <strain evidence="2">H1576</strain>
    </source>
</reference>
<dbReference type="KEGG" id="saqt:GJV85_08500"/>
<evidence type="ECO:0008006" key="4">
    <source>
        <dbReference type="Google" id="ProtNLM"/>
    </source>
</evidence>
<dbReference type="RefSeq" id="WP_207560964.1">
    <property type="nucleotide sequence ID" value="NZ_CP046072.1"/>
</dbReference>